<accession>A0ABQ9XPF2</accession>
<dbReference type="EMBL" id="JARBJD010000092">
    <property type="protein sequence ID" value="KAK2953414.1"/>
    <property type="molecule type" value="Genomic_DNA"/>
</dbReference>
<gene>
    <name evidence="1" type="ORF">BLNAU_11700</name>
</gene>
<dbReference type="Proteomes" id="UP001281761">
    <property type="component" value="Unassembled WGS sequence"/>
</dbReference>
<reference evidence="1 2" key="1">
    <citation type="journal article" date="2022" name="bioRxiv">
        <title>Genomics of Preaxostyla Flagellates Illuminates Evolutionary Transitions and the Path Towards Mitochondrial Loss.</title>
        <authorList>
            <person name="Novak L.V.F."/>
            <person name="Treitli S.C."/>
            <person name="Pyrih J."/>
            <person name="Halakuc P."/>
            <person name="Pipaliya S.V."/>
            <person name="Vacek V."/>
            <person name="Brzon O."/>
            <person name="Soukal P."/>
            <person name="Eme L."/>
            <person name="Dacks J.B."/>
            <person name="Karnkowska A."/>
            <person name="Elias M."/>
            <person name="Hampl V."/>
        </authorList>
    </citation>
    <scope>NUCLEOTIDE SEQUENCE [LARGE SCALE GENOMIC DNA]</scope>
    <source>
        <strain evidence="1">NAU3</strain>
        <tissue evidence="1">Gut</tissue>
    </source>
</reference>
<comment type="caution">
    <text evidence="1">The sequence shown here is derived from an EMBL/GenBank/DDBJ whole genome shotgun (WGS) entry which is preliminary data.</text>
</comment>
<organism evidence="1 2">
    <name type="scientific">Blattamonas nauphoetae</name>
    <dbReference type="NCBI Taxonomy" id="2049346"/>
    <lineage>
        <taxon>Eukaryota</taxon>
        <taxon>Metamonada</taxon>
        <taxon>Preaxostyla</taxon>
        <taxon>Oxymonadida</taxon>
        <taxon>Blattamonas</taxon>
    </lineage>
</organism>
<keyword evidence="2" id="KW-1185">Reference proteome</keyword>
<name>A0ABQ9XPF2_9EUKA</name>
<sequence length="368" mass="42393">MKTLLKVAKPNSHGHKTAKTLHFPDMSWDANPSDEEVSRAFISLAEFMKEENVLNKKSKEAAISFLEGLEPSKQRQYYAERVLLRLVPSPKNDTKPFATHALFILGSPTATDLVKPLMKLIGWIVWSSESPLRIQFAKSGFFTRLPSYIQDNVDQLSSISGCLRLMVIEFSEVILQRADGIQINDDHLSQNKIIEIFLENVFKPLRPFFVFFCGTYSTIEDSEDEYDFMSLMNSVIHMMTLSDNLSQYFLSLPICFAGTAWVSQIAEDEDCLTKYLMNIRDNITAIRPKDRRTLIRTKRVLRELTDEGFDDVVSDRLHWVPDVYWPRNNRAFSKGITRNLGGNLFVPDEAMSPQDRFVEQFLSFYSLR</sequence>
<evidence type="ECO:0000313" key="2">
    <source>
        <dbReference type="Proteomes" id="UP001281761"/>
    </source>
</evidence>
<evidence type="ECO:0000313" key="1">
    <source>
        <dbReference type="EMBL" id="KAK2953414.1"/>
    </source>
</evidence>
<proteinExistence type="predicted"/>
<protein>
    <submittedName>
        <fullName evidence="1">Uncharacterized protein</fullName>
    </submittedName>
</protein>